<feature type="region of interest" description="Disordered" evidence="1">
    <location>
        <begin position="263"/>
        <end position="282"/>
    </location>
</feature>
<gene>
    <name evidence="3" type="ORF">FJTKL_08001</name>
</gene>
<evidence type="ECO:0000256" key="1">
    <source>
        <dbReference type="SAM" id="MobiDB-lite"/>
    </source>
</evidence>
<reference evidence="3 4" key="1">
    <citation type="submission" date="2024-03" db="EMBL/GenBank/DDBJ databases">
        <title>A high-quality draft genome sequence of Diaporthe vaccinii, a causative agent of upright dieback and viscid rot disease in cranberry plants.</title>
        <authorList>
            <person name="Sarrasin M."/>
            <person name="Lang B.F."/>
            <person name="Burger G."/>
        </authorList>
    </citation>
    <scope>NUCLEOTIDE SEQUENCE [LARGE SCALE GENOMIC DNA]</scope>
    <source>
        <strain evidence="3 4">IS7</strain>
    </source>
</reference>
<feature type="region of interest" description="Disordered" evidence="1">
    <location>
        <begin position="47"/>
        <end position="66"/>
    </location>
</feature>
<comment type="caution">
    <text evidence="3">The sequence shown here is derived from an EMBL/GenBank/DDBJ whole genome shotgun (WGS) entry which is preliminary data.</text>
</comment>
<name>A0ABR4FE73_9PEZI</name>
<evidence type="ECO:0000313" key="4">
    <source>
        <dbReference type="Proteomes" id="UP001600888"/>
    </source>
</evidence>
<evidence type="ECO:0000313" key="3">
    <source>
        <dbReference type="EMBL" id="KAL2292978.1"/>
    </source>
</evidence>
<evidence type="ECO:0000259" key="2">
    <source>
        <dbReference type="PROSITE" id="PS50181"/>
    </source>
</evidence>
<dbReference type="EMBL" id="JBAWTH010000002">
    <property type="protein sequence ID" value="KAL2292978.1"/>
    <property type="molecule type" value="Genomic_DNA"/>
</dbReference>
<dbReference type="InterPro" id="IPR001810">
    <property type="entry name" value="F-box_dom"/>
</dbReference>
<dbReference type="PROSITE" id="PS50181">
    <property type="entry name" value="FBOX"/>
    <property type="match status" value="1"/>
</dbReference>
<feature type="region of interest" description="Disordered" evidence="1">
    <location>
        <begin position="578"/>
        <end position="597"/>
    </location>
</feature>
<keyword evidence="4" id="KW-1185">Reference proteome</keyword>
<dbReference type="InterPro" id="IPR036047">
    <property type="entry name" value="F-box-like_dom_sf"/>
</dbReference>
<protein>
    <recommendedName>
        <fullName evidence="2">F-box domain-containing protein</fullName>
    </recommendedName>
</protein>
<organism evidence="3 4">
    <name type="scientific">Diaporthe vaccinii</name>
    <dbReference type="NCBI Taxonomy" id="105482"/>
    <lineage>
        <taxon>Eukaryota</taxon>
        <taxon>Fungi</taxon>
        <taxon>Dikarya</taxon>
        <taxon>Ascomycota</taxon>
        <taxon>Pezizomycotina</taxon>
        <taxon>Sordariomycetes</taxon>
        <taxon>Sordariomycetidae</taxon>
        <taxon>Diaporthales</taxon>
        <taxon>Diaporthaceae</taxon>
        <taxon>Diaporthe</taxon>
        <taxon>Diaporthe eres species complex</taxon>
    </lineage>
</organism>
<sequence>MSAFCPNLLSRIPDQGPPVGLRATRFNVGSVREGAQGSPRLRAWSATSRREIHNTSSVSQPDRPIPYDIGPVEPSSHRAIEQASRPCLRLTCLFKYQQSPSLKSCPRRVCYTILGLFVNHTTKLYPPSRPYRLFTIQHHNIITMDMPNMASIPMNIDDLPSEILMQILSPMTTIQLLPLARVNRRFHDLAIRLIHTRLTNAAFLPEHELILECSHPSAKGSTPYLQCNYLGTDGLRGYEEEHQMSFGQFGQLYSRFRPVLQEENRRSRSRHPSVSRGGVEGDDTATVTVDLDDCEMFSQLCTVTNMVKTSSRKGLFLSHVNINEGVVRVFRRWLRQCHNGELKGQDQILWTDRKKNVGLRFKVRENIGVRAGPAIRTQADEDEDLPVSYELEYQEILVRTGQLLLKVEKAEDQEVHSTGPWLRRFGGTVKAENRNALSSGQVSLRDVHGTSPPPIRTDLCCSPAQGDRRRRHHKDDAAFGPMDLVQSHKNEISGLSAKQAAKFPARVNRCTSGCHPRTHTTDSFGAARHLLSGLVVLEQHVRNVFHRQNDTIPRANHDGSPERPLPSSSKLFDLVRQPRTTTDHPQPSEGLVAPRRRKPDPLNFIRLSSLGFFGICRRNPAPCRRPPRANFISGLNLLQRRGCSHTDPNYHALGHETPVGVGLVFVSMECGLTREVPGVTRMQCRASTLPAQPQRHVSRPCREAVTSCVSFETLQDSKRTTRSFLRHFWI</sequence>
<dbReference type="Pfam" id="PF12937">
    <property type="entry name" value="F-box-like"/>
    <property type="match status" value="1"/>
</dbReference>
<dbReference type="Proteomes" id="UP001600888">
    <property type="component" value="Unassembled WGS sequence"/>
</dbReference>
<dbReference type="SUPFAM" id="SSF81383">
    <property type="entry name" value="F-box domain"/>
    <property type="match status" value="1"/>
</dbReference>
<feature type="region of interest" description="Disordered" evidence="1">
    <location>
        <begin position="549"/>
        <end position="570"/>
    </location>
</feature>
<feature type="domain" description="F-box" evidence="2">
    <location>
        <begin position="153"/>
        <end position="201"/>
    </location>
</feature>
<proteinExistence type="predicted"/>
<accession>A0ABR4FE73</accession>